<proteinExistence type="predicted"/>
<reference evidence="1 4" key="2">
    <citation type="submission" date="2016-07" db="EMBL/GenBank/DDBJ databases">
        <title>Complete genome sequences of Bordetella pseudohinzii.</title>
        <authorList>
            <person name="Spilker T."/>
            <person name="Darrah R."/>
            <person name="LiPuma J.J."/>
        </authorList>
    </citation>
    <scope>NUCLEOTIDE SEQUENCE [LARGE SCALE GENOMIC DNA]</scope>
    <source>
        <strain evidence="1 4">HI4681</strain>
    </source>
</reference>
<reference evidence="2 3" key="1">
    <citation type="submission" date="2015-09" db="EMBL/GenBank/DDBJ databases">
        <authorList>
            <person name="Jackson K.R."/>
            <person name="Lunt B.L."/>
            <person name="Fisher J.N.B."/>
            <person name="Gardner A.V."/>
            <person name="Bailey M.E."/>
            <person name="Deus L.M."/>
            <person name="Earl A.S."/>
            <person name="Gibby P.D."/>
            <person name="Hartmann K.A."/>
            <person name="Liu J.E."/>
            <person name="Manci A.M."/>
            <person name="Nielsen D.A."/>
            <person name="Solomon M.B."/>
            <person name="Breakwell D.P."/>
            <person name="Burnett S.H."/>
            <person name="Grose J.H."/>
        </authorList>
    </citation>
    <scope>NUCLEOTIDE SEQUENCE [LARGE SCALE GENOMIC DNA]</scope>
    <source>
        <strain evidence="2 3">2789STDY5608636</strain>
    </source>
</reference>
<organism evidence="2 3">
    <name type="scientific">Bordetella pseudohinzii</name>
    <dbReference type="NCBI Taxonomy" id="1331258"/>
    <lineage>
        <taxon>Bacteria</taxon>
        <taxon>Pseudomonadati</taxon>
        <taxon>Pseudomonadota</taxon>
        <taxon>Betaproteobacteria</taxon>
        <taxon>Burkholderiales</taxon>
        <taxon>Alcaligenaceae</taxon>
        <taxon>Bordetella</taxon>
    </lineage>
</organism>
<gene>
    <name evidence="1" type="ORF">BBN53_09735</name>
    <name evidence="2" type="ORF">ERS370011_03455</name>
</gene>
<evidence type="ECO:0000313" key="1">
    <source>
        <dbReference type="EMBL" id="ANY16152.1"/>
    </source>
</evidence>
<evidence type="ECO:0000313" key="3">
    <source>
        <dbReference type="Proteomes" id="UP000053096"/>
    </source>
</evidence>
<dbReference type="Proteomes" id="UP000092950">
    <property type="component" value="Chromosome"/>
</dbReference>
<accession>A0A0M7H5T4</accession>
<dbReference type="InterPro" id="IPR011990">
    <property type="entry name" value="TPR-like_helical_dom_sf"/>
</dbReference>
<dbReference type="RefSeq" id="WP_043211928.1">
    <property type="nucleotide sequence ID" value="NZ_CAJGUP010000112.1"/>
</dbReference>
<accession>A0A0J6EYD7</accession>
<dbReference type="OrthoDB" id="9812210at2"/>
<evidence type="ECO:0000313" key="4">
    <source>
        <dbReference type="Proteomes" id="UP000092950"/>
    </source>
</evidence>
<dbReference type="SUPFAM" id="SSF46785">
    <property type="entry name" value="Winged helix' DNA-binding domain"/>
    <property type="match status" value="1"/>
</dbReference>
<keyword evidence="4" id="KW-1185">Reference proteome</keyword>
<dbReference type="EMBL" id="CP016440">
    <property type="protein sequence ID" value="ANY16152.1"/>
    <property type="molecule type" value="Genomic_DNA"/>
</dbReference>
<sequence>MDAELAAAWRALARGDALGALNLAARREDAPGLAVRGVVMARIGDFDRARALLARAAAGFGVREPRSRARCQLALAEIALARRELRGIDAALARARAALRGDRHNTAYAVYLQARSRLLAGHVGQARALLEQADPHDLLPRLRPAWDLLLAGIHMRDLDARAARQALARARAGVVEAGLQAEIARAEALCEGPAAVLADAAGPRVLDLDGVQALFESGRLVVDGCRHGLRAGGLRVDLRRRPVLLALARELAQAWPADVDRESLARRVFRARRIDETHRARLRVEMGRLRQKMAPLAGVQATAGGYRLLPLGAAGVAVLLPPATRAHPAIAALLADGQAWSAAALAQVLGLSARTVQRGLRALAEADQAQAMGQGRARRWTGPLLPGFPTDLLLPVHEPPA</sequence>
<evidence type="ECO:0000313" key="2">
    <source>
        <dbReference type="EMBL" id="CUJ04124.1"/>
    </source>
</evidence>
<name>A0A0J6EYD7_9BORD</name>
<evidence type="ECO:0008006" key="5">
    <source>
        <dbReference type="Google" id="ProtNLM"/>
    </source>
</evidence>
<dbReference type="KEGG" id="bpdz:BBN53_09735"/>
<dbReference type="EMBL" id="CYTV01000011">
    <property type="protein sequence ID" value="CUJ04124.1"/>
    <property type="molecule type" value="Genomic_DNA"/>
</dbReference>
<dbReference type="SUPFAM" id="SSF48452">
    <property type="entry name" value="TPR-like"/>
    <property type="match status" value="1"/>
</dbReference>
<protein>
    <recommendedName>
        <fullName evidence="5">Helix-turn-helix domain-containing protein</fullName>
    </recommendedName>
</protein>
<dbReference type="Proteomes" id="UP000053096">
    <property type="component" value="Unassembled WGS sequence"/>
</dbReference>
<dbReference type="AlphaFoldDB" id="A0A0J6EYD7"/>
<dbReference type="InterPro" id="IPR036390">
    <property type="entry name" value="WH_DNA-bd_sf"/>
</dbReference>